<evidence type="ECO:0000256" key="1">
    <source>
        <dbReference type="SAM" id="MobiDB-lite"/>
    </source>
</evidence>
<proteinExistence type="predicted"/>
<comment type="caution">
    <text evidence="2">The sequence shown here is derived from an EMBL/GenBank/DDBJ whole genome shotgun (WGS) entry which is preliminary data.</text>
</comment>
<accession>A0ABW2UBP6</accession>
<organism evidence="2 3">
    <name type="scientific">Hymenobacter humi</name>
    <dbReference type="NCBI Taxonomy" id="1411620"/>
    <lineage>
        <taxon>Bacteria</taxon>
        <taxon>Pseudomonadati</taxon>
        <taxon>Bacteroidota</taxon>
        <taxon>Cytophagia</taxon>
        <taxon>Cytophagales</taxon>
        <taxon>Hymenobacteraceae</taxon>
        <taxon>Hymenobacter</taxon>
    </lineage>
</organism>
<dbReference type="Proteomes" id="UP001596513">
    <property type="component" value="Unassembled WGS sequence"/>
</dbReference>
<keyword evidence="3" id="KW-1185">Reference proteome</keyword>
<reference evidence="3" key="1">
    <citation type="journal article" date="2019" name="Int. J. Syst. Evol. Microbiol.">
        <title>The Global Catalogue of Microorganisms (GCM) 10K type strain sequencing project: providing services to taxonomists for standard genome sequencing and annotation.</title>
        <authorList>
            <consortium name="The Broad Institute Genomics Platform"/>
            <consortium name="The Broad Institute Genome Sequencing Center for Infectious Disease"/>
            <person name="Wu L."/>
            <person name="Ma J."/>
        </authorList>
    </citation>
    <scope>NUCLEOTIDE SEQUENCE [LARGE SCALE GENOMIC DNA]</scope>
    <source>
        <strain evidence="3">JCM 19635</strain>
    </source>
</reference>
<feature type="region of interest" description="Disordered" evidence="1">
    <location>
        <begin position="77"/>
        <end position="117"/>
    </location>
</feature>
<gene>
    <name evidence="2" type="ORF">ACFQT0_22720</name>
</gene>
<sequence length="117" mass="12269">MLHAGRVALPAGGSTLTLTLNLLHGPIRVDVLPAAAGQPPLIWMTQRRPVFGAVHAPEVVLPLFGLTPDDLLPGAPIQTVSTGTPHHGAAARPRRPAPGPCGRCRGPGPLPRRKRLF</sequence>
<dbReference type="RefSeq" id="WP_380205334.1">
    <property type="nucleotide sequence ID" value="NZ_JBHTEK010000001.1"/>
</dbReference>
<protein>
    <recommendedName>
        <fullName evidence="4">DUF192 domain-containing protein</fullName>
    </recommendedName>
</protein>
<evidence type="ECO:0000313" key="3">
    <source>
        <dbReference type="Proteomes" id="UP001596513"/>
    </source>
</evidence>
<name>A0ABW2UBP6_9BACT</name>
<dbReference type="EMBL" id="JBHTEK010000001">
    <property type="protein sequence ID" value="MFC7669862.1"/>
    <property type="molecule type" value="Genomic_DNA"/>
</dbReference>
<dbReference type="Gene3D" id="3.10.310.10">
    <property type="entry name" value="Diaminopimelate Epimerase, Chain A, domain 1"/>
    <property type="match status" value="2"/>
</dbReference>
<evidence type="ECO:0000313" key="2">
    <source>
        <dbReference type="EMBL" id="MFC7669862.1"/>
    </source>
</evidence>
<evidence type="ECO:0008006" key="4">
    <source>
        <dbReference type="Google" id="ProtNLM"/>
    </source>
</evidence>